<feature type="transmembrane region" description="Helical" evidence="5">
    <location>
        <begin position="323"/>
        <end position="346"/>
    </location>
</feature>
<gene>
    <name evidence="7" type="ORF">J2Y69_002746</name>
</gene>
<name>A0ABU1SEW8_9MICO</name>
<organism evidence="7 8">
    <name type="scientific">Microbacterium resistens</name>
    <dbReference type="NCBI Taxonomy" id="156977"/>
    <lineage>
        <taxon>Bacteria</taxon>
        <taxon>Bacillati</taxon>
        <taxon>Actinomycetota</taxon>
        <taxon>Actinomycetes</taxon>
        <taxon>Micrococcales</taxon>
        <taxon>Microbacteriaceae</taxon>
        <taxon>Microbacterium</taxon>
    </lineage>
</organism>
<dbReference type="PANTHER" id="PTHR23528:SF1">
    <property type="entry name" value="MAJOR FACILITATOR SUPERFAMILY (MFS) PROFILE DOMAIN-CONTAINING PROTEIN"/>
    <property type="match status" value="1"/>
</dbReference>
<keyword evidence="3 5" id="KW-1133">Transmembrane helix</keyword>
<dbReference type="InterPro" id="IPR011701">
    <property type="entry name" value="MFS"/>
</dbReference>
<dbReference type="Gene3D" id="1.20.1250.20">
    <property type="entry name" value="MFS general substrate transporter like domains"/>
    <property type="match status" value="1"/>
</dbReference>
<feature type="transmembrane region" description="Helical" evidence="5">
    <location>
        <begin position="178"/>
        <end position="198"/>
    </location>
</feature>
<feature type="transmembrane region" description="Helical" evidence="5">
    <location>
        <begin position="116"/>
        <end position="138"/>
    </location>
</feature>
<comment type="subcellular location">
    <subcellularLocation>
        <location evidence="1">Cell membrane</location>
        <topology evidence="1">Multi-pass membrane protein</topology>
    </subcellularLocation>
</comment>
<feature type="transmembrane region" description="Helical" evidence="5">
    <location>
        <begin position="56"/>
        <end position="79"/>
    </location>
</feature>
<dbReference type="PANTHER" id="PTHR23528">
    <property type="match status" value="1"/>
</dbReference>
<evidence type="ECO:0000256" key="3">
    <source>
        <dbReference type="ARBA" id="ARBA00022989"/>
    </source>
</evidence>
<feature type="transmembrane region" description="Helical" evidence="5">
    <location>
        <begin position="297"/>
        <end position="317"/>
    </location>
</feature>
<dbReference type="EMBL" id="JAVDUM010000012">
    <property type="protein sequence ID" value="MDR6868135.1"/>
    <property type="molecule type" value="Genomic_DNA"/>
</dbReference>
<evidence type="ECO:0000256" key="1">
    <source>
        <dbReference type="ARBA" id="ARBA00004651"/>
    </source>
</evidence>
<dbReference type="InterPro" id="IPR036259">
    <property type="entry name" value="MFS_trans_sf"/>
</dbReference>
<feature type="transmembrane region" description="Helical" evidence="5">
    <location>
        <begin position="398"/>
        <end position="417"/>
    </location>
</feature>
<keyword evidence="4 5" id="KW-0472">Membrane</keyword>
<dbReference type="Pfam" id="PF07690">
    <property type="entry name" value="MFS_1"/>
    <property type="match status" value="1"/>
</dbReference>
<keyword evidence="8" id="KW-1185">Reference proteome</keyword>
<evidence type="ECO:0000259" key="6">
    <source>
        <dbReference type="PROSITE" id="PS50850"/>
    </source>
</evidence>
<feature type="transmembrane region" description="Helical" evidence="5">
    <location>
        <begin position="237"/>
        <end position="256"/>
    </location>
</feature>
<feature type="transmembrane region" description="Helical" evidence="5">
    <location>
        <begin position="268"/>
        <end position="290"/>
    </location>
</feature>
<feature type="transmembrane region" description="Helical" evidence="5">
    <location>
        <begin position="20"/>
        <end position="44"/>
    </location>
</feature>
<sequence length="437" mass="45759">MSLRTSAAPRQRSSLRKIYLFALIEFATYGALAAPSAVALSLKVLELVPTTQKEGALAIVTAIGGATALITNPLFGGMSDRTRSRFGRRRPWIAAGIVVGLLGAGIMLAAPSIAMLAIGWVIAQAGYNATFAALNAMLAEQVPDADRGKASGIFGAASGLGMLSAYALAAVFAKSMTVLFLAMPAVAVAIVIAVCVVVKDPVPEGEIPRVTIRSMLTSFVFNPKETPSFAYVALQRFIMQTGYTLVQAFGLYFLMLRMKMSTVEATQVTLLIGLITLVLLSAVSWGVGFLASRRGRYGGYLLGSIGLMAASLLISAFTDQFLLYLVGVLMSGVALGIYSSVDLALVMRTLPAGREGKFLGIFNMAKTLPQTIAPAAAPFLLMLGAGDPIAGGDKNYTALYLCATAAVLLSLLTIAGFRAKLNPSAAPVAETKEELIP</sequence>
<dbReference type="SUPFAM" id="SSF103473">
    <property type="entry name" value="MFS general substrate transporter"/>
    <property type="match status" value="1"/>
</dbReference>
<feature type="transmembrane region" description="Helical" evidence="5">
    <location>
        <begin position="367"/>
        <end position="386"/>
    </location>
</feature>
<evidence type="ECO:0000313" key="7">
    <source>
        <dbReference type="EMBL" id="MDR6868135.1"/>
    </source>
</evidence>
<accession>A0ABU1SEW8</accession>
<evidence type="ECO:0000256" key="5">
    <source>
        <dbReference type="SAM" id="Phobius"/>
    </source>
</evidence>
<evidence type="ECO:0000256" key="4">
    <source>
        <dbReference type="ARBA" id="ARBA00023136"/>
    </source>
</evidence>
<feature type="transmembrane region" description="Helical" evidence="5">
    <location>
        <begin position="150"/>
        <end position="172"/>
    </location>
</feature>
<evidence type="ECO:0000256" key="2">
    <source>
        <dbReference type="ARBA" id="ARBA00022692"/>
    </source>
</evidence>
<dbReference type="Proteomes" id="UP001259347">
    <property type="component" value="Unassembled WGS sequence"/>
</dbReference>
<evidence type="ECO:0000313" key="8">
    <source>
        <dbReference type="Proteomes" id="UP001259347"/>
    </source>
</evidence>
<dbReference type="InterPro" id="IPR020846">
    <property type="entry name" value="MFS_dom"/>
</dbReference>
<feature type="domain" description="Major facilitator superfamily (MFS) profile" evidence="6">
    <location>
        <begin position="14"/>
        <end position="422"/>
    </location>
</feature>
<reference evidence="7 8" key="1">
    <citation type="submission" date="2023-07" db="EMBL/GenBank/DDBJ databases">
        <title>Sorghum-associated microbial communities from plants grown in Nebraska, USA.</title>
        <authorList>
            <person name="Schachtman D."/>
        </authorList>
    </citation>
    <scope>NUCLEOTIDE SEQUENCE [LARGE SCALE GENOMIC DNA]</scope>
    <source>
        <strain evidence="7 8">2980</strain>
    </source>
</reference>
<comment type="caution">
    <text evidence="7">The sequence shown here is derived from an EMBL/GenBank/DDBJ whole genome shotgun (WGS) entry which is preliminary data.</text>
</comment>
<keyword evidence="2 5" id="KW-0812">Transmembrane</keyword>
<protein>
    <submittedName>
        <fullName evidence="7">MFS family permease</fullName>
    </submittedName>
</protein>
<proteinExistence type="predicted"/>
<dbReference type="PROSITE" id="PS50850">
    <property type="entry name" value="MFS"/>
    <property type="match status" value="1"/>
</dbReference>
<dbReference type="RefSeq" id="WP_310021653.1">
    <property type="nucleotide sequence ID" value="NZ_JAVDUM010000012.1"/>
</dbReference>
<feature type="transmembrane region" description="Helical" evidence="5">
    <location>
        <begin position="91"/>
        <end position="110"/>
    </location>
</feature>